<dbReference type="PANTHER" id="PTHR24421">
    <property type="entry name" value="NITRATE/NITRITE SENSOR PROTEIN NARX-RELATED"/>
    <property type="match status" value="1"/>
</dbReference>
<dbReference type="InterPro" id="IPR036890">
    <property type="entry name" value="HATPase_C_sf"/>
</dbReference>
<dbReference type="InterPro" id="IPR042295">
    <property type="entry name" value="NarX-like_N_sf"/>
</dbReference>
<dbReference type="EMBL" id="CP029206">
    <property type="protein sequence ID" value="AWI51309.1"/>
    <property type="molecule type" value="Genomic_DNA"/>
</dbReference>
<dbReference type="Proteomes" id="UP000244920">
    <property type="component" value="Chromosome"/>
</dbReference>
<dbReference type="PROSITE" id="PS50109">
    <property type="entry name" value="HIS_KIN"/>
    <property type="match status" value="1"/>
</dbReference>
<dbReference type="Pfam" id="PF02518">
    <property type="entry name" value="HATPase_c"/>
    <property type="match status" value="1"/>
</dbReference>
<keyword evidence="10 14" id="KW-0067">ATP-binding</keyword>
<keyword evidence="12 14" id="KW-0902">Two-component regulatory system</keyword>
<dbReference type="InterPro" id="IPR003594">
    <property type="entry name" value="HATPase_dom"/>
</dbReference>
<feature type="domain" description="Histidine kinase" evidence="16">
    <location>
        <begin position="372"/>
        <end position="569"/>
    </location>
</feature>
<dbReference type="SUPFAM" id="SSF158472">
    <property type="entry name" value="HAMP domain-like"/>
    <property type="match status" value="1"/>
</dbReference>
<keyword evidence="3 14" id="KW-1003">Cell membrane</keyword>
<feature type="domain" description="HAMP" evidence="17">
    <location>
        <begin position="180"/>
        <end position="233"/>
    </location>
</feature>
<dbReference type="Gene3D" id="3.30.565.10">
    <property type="entry name" value="Histidine kinase-like ATPase, C-terminal domain"/>
    <property type="match status" value="1"/>
</dbReference>
<feature type="transmembrane region" description="Helical" evidence="15">
    <location>
        <begin position="155"/>
        <end position="175"/>
    </location>
</feature>
<proteinExistence type="predicted"/>
<dbReference type="CDD" id="cd06225">
    <property type="entry name" value="HAMP"/>
    <property type="match status" value="1"/>
</dbReference>
<dbReference type="EC" id="2.7.13.3" evidence="14"/>
<evidence type="ECO:0000256" key="2">
    <source>
        <dbReference type="ARBA" id="ARBA00004429"/>
    </source>
</evidence>
<dbReference type="PANTHER" id="PTHR24421:SF10">
    <property type="entry name" value="NITRATE_NITRITE SENSOR PROTEIN NARQ"/>
    <property type="match status" value="1"/>
</dbReference>
<keyword evidence="4 14" id="KW-0997">Cell inner membrane</keyword>
<keyword evidence="5" id="KW-0597">Phosphoprotein</keyword>
<reference evidence="19" key="1">
    <citation type="submission" date="2018-05" db="EMBL/GenBank/DDBJ databases">
        <title>Complete genome sequence of Actinobacillus porcitonsillarum reference strain 9953L55 (CCUG 46996).</title>
        <authorList>
            <person name="Dona V."/>
            <person name="Perreten V."/>
        </authorList>
    </citation>
    <scope>NUCLEOTIDE SEQUENCE [LARGE SCALE GENOMIC DNA]</scope>
    <source>
        <strain evidence="19">9953L55</strain>
    </source>
</reference>
<dbReference type="SUPFAM" id="SSF55874">
    <property type="entry name" value="ATPase domain of HSP90 chaperone/DNA topoisomerase II/histidine kinase"/>
    <property type="match status" value="1"/>
</dbReference>
<evidence type="ECO:0000259" key="17">
    <source>
        <dbReference type="PROSITE" id="PS50885"/>
    </source>
</evidence>
<evidence type="ECO:0000256" key="8">
    <source>
        <dbReference type="ARBA" id="ARBA00022741"/>
    </source>
</evidence>
<evidence type="ECO:0000256" key="15">
    <source>
        <dbReference type="SAM" id="Phobius"/>
    </source>
</evidence>
<dbReference type="RefSeq" id="WP_108924114.1">
    <property type="nucleotide sequence ID" value="NZ_CP029206.1"/>
</dbReference>
<dbReference type="Pfam" id="PF13675">
    <property type="entry name" value="PilJ"/>
    <property type="match status" value="1"/>
</dbReference>
<dbReference type="Gene3D" id="1.20.5.1930">
    <property type="match status" value="1"/>
</dbReference>
<dbReference type="CDD" id="cd16917">
    <property type="entry name" value="HATPase_UhpB-NarQ-NarX-like"/>
    <property type="match status" value="1"/>
</dbReference>
<dbReference type="InterPro" id="IPR016380">
    <property type="entry name" value="Sig_transdc_His_kin_NarX/NarQ"/>
</dbReference>
<dbReference type="GO" id="GO:0000155">
    <property type="term" value="F:phosphorelay sensor kinase activity"/>
    <property type="evidence" value="ECO:0007669"/>
    <property type="project" value="UniProtKB-UniRule"/>
</dbReference>
<dbReference type="InterPro" id="IPR050482">
    <property type="entry name" value="Sensor_HK_TwoCompSys"/>
</dbReference>
<dbReference type="InterPro" id="IPR005467">
    <property type="entry name" value="His_kinase_dom"/>
</dbReference>
<dbReference type="Pfam" id="PF07730">
    <property type="entry name" value="HisKA_3"/>
    <property type="match status" value="1"/>
</dbReference>
<protein>
    <recommendedName>
        <fullName evidence="14">Sensor protein</fullName>
        <ecNumber evidence="14">2.7.13.3</ecNumber>
    </recommendedName>
</protein>
<gene>
    <name evidence="18" type="ORF">DDU33_07340</name>
</gene>
<dbReference type="PROSITE" id="PS50885">
    <property type="entry name" value="HAMP"/>
    <property type="match status" value="1"/>
</dbReference>
<keyword evidence="8 14" id="KW-0547">Nucleotide-binding</keyword>
<keyword evidence="19" id="KW-1185">Reference proteome</keyword>
<evidence type="ECO:0000313" key="19">
    <source>
        <dbReference type="Proteomes" id="UP000244920"/>
    </source>
</evidence>
<comment type="catalytic activity">
    <reaction evidence="1 14">
        <text>ATP + protein L-histidine = ADP + protein N-phospho-L-histidine.</text>
        <dbReference type="EC" id="2.7.13.3"/>
    </reaction>
</comment>
<keyword evidence="7 15" id="KW-0812">Transmembrane</keyword>
<evidence type="ECO:0000256" key="6">
    <source>
        <dbReference type="ARBA" id="ARBA00022679"/>
    </source>
</evidence>
<dbReference type="InterPro" id="IPR003660">
    <property type="entry name" value="HAMP_dom"/>
</dbReference>
<dbReference type="PIRSF" id="PIRSF003167">
    <property type="entry name" value="STHK_NarX/NarQ"/>
    <property type="match status" value="1"/>
</dbReference>
<evidence type="ECO:0000256" key="5">
    <source>
        <dbReference type="ARBA" id="ARBA00022553"/>
    </source>
</evidence>
<keyword evidence="6 14" id="KW-0808">Transferase</keyword>
<comment type="subcellular location">
    <subcellularLocation>
        <location evidence="2">Cell inner membrane</location>
        <topology evidence="2">Multi-pass membrane protein</topology>
    </subcellularLocation>
</comment>
<dbReference type="GO" id="GO:0005886">
    <property type="term" value="C:plasma membrane"/>
    <property type="evidence" value="ECO:0007669"/>
    <property type="project" value="UniProtKB-SubCell"/>
</dbReference>
<sequence>MNTFVINPKNSIARRIGLYFFIIIGFATLISGISLGIMWSNKSDASLINVSGSLRYQSYRFWHEMNHAPENIELRLEEYRASLNSPELQALNSSYLLPKEVKARYQRLKDVWEEMALYIRHQDHESYLSRIEHYVKEIDAFVSALQKFAEFKLKIAISVIAISMLLIIALAYYGIWYTRKRIIKHLDQLVLASQQIQQEDFDHVNLAINEQNELGVLSKTFTQMASELKKLYTSLEDKVADKTRRLTAVNRSMMVLYHCSQILTSKPVNRDLLLQVLERVLANEQLKGIALDVYGADYWNITLDTDLLSDQWQKYEIAIENEKIAMLRWKSSLLCPDERLLHSVAEMIGRSIYVVQNHKQQQQLILMEERSIIARELHDSLAQSLTFFKIQIRLLQRNGETEQDWEKQKAILNDLEKALNDAYSQLRELLSTFRLTIDEANLTSALERILDTLRARTSAQIRLTCKLPSLMFSAQEQVHVLQIIREAVINAIKHADASEIEVIAETNADGEHCLMILDNGKGIETDIEPEGHYGLTIMKERATELHGEFKIQNRPEGGTLVMVILPNMLSKR</sequence>
<dbReference type="KEGG" id="apor:DDU33_07340"/>
<dbReference type="NCBIfam" id="NF008184">
    <property type="entry name" value="PRK10935.1"/>
    <property type="match status" value="1"/>
</dbReference>
<evidence type="ECO:0000256" key="3">
    <source>
        <dbReference type="ARBA" id="ARBA00022475"/>
    </source>
</evidence>
<name>A0A2U8FJZ4_9PAST</name>
<evidence type="ECO:0000259" key="16">
    <source>
        <dbReference type="PROSITE" id="PS50109"/>
    </source>
</evidence>
<feature type="transmembrane region" description="Helical" evidence="15">
    <location>
        <begin position="16"/>
        <end position="39"/>
    </location>
</feature>
<keyword evidence="13 14" id="KW-0472">Membrane</keyword>
<evidence type="ECO:0000313" key="18">
    <source>
        <dbReference type="EMBL" id="AWI51309.1"/>
    </source>
</evidence>
<dbReference type="SMART" id="SM00304">
    <property type="entry name" value="HAMP"/>
    <property type="match status" value="1"/>
</dbReference>
<dbReference type="GO" id="GO:0005524">
    <property type="term" value="F:ATP binding"/>
    <property type="evidence" value="ECO:0007669"/>
    <property type="project" value="UniProtKB-UniRule"/>
</dbReference>
<evidence type="ECO:0000256" key="1">
    <source>
        <dbReference type="ARBA" id="ARBA00000085"/>
    </source>
</evidence>
<evidence type="ECO:0000256" key="9">
    <source>
        <dbReference type="ARBA" id="ARBA00022777"/>
    </source>
</evidence>
<keyword evidence="11 15" id="KW-1133">Transmembrane helix</keyword>
<evidence type="ECO:0000256" key="10">
    <source>
        <dbReference type="ARBA" id="ARBA00022840"/>
    </source>
</evidence>
<evidence type="ECO:0000256" key="13">
    <source>
        <dbReference type="ARBA" id="ARBA00023136"/>
    </source>
</evidence>
<dbReference type="AlphaFoldDB" id="A0A2U8FJZ4"/>
<evidence type="ECO:0000256" key="12">
    <source>
        <dbReference type="ARBA" id="ARBA00023012"/>
    </source>
</evidence>
<dbReference type="SMART" id="SM00387">
    <property type="entry name" value="HATPase_c"/>
    <property type="match status" value="1"/>
</dbReference>
<keyword evidence="9 14" id="KW-0418">Kinase</keyword>
<evidence type="ECO:0000256" key="4">
    <source>
        <dbReference type="ARBA" id="ARBA00022519"/>
    </source>
</evidence>
<accession>A0A2U8FJZ4</accession>
<organism evidence="18 19">
    <name type="scientific">Actinobacillus porcitonsillarum</name>
    <dbReference type="NCBI Taxonomy" id="189834"/>
    <lineage>
        <taxon>Bacteria</taxon>
        <taxon>Pseudomonadati</taxon>
        <taxon>Pseudomonadota</taxon>
        <taxon>Gammaproteobacteria</taxon>
        <taxon>Pasteurellales</taxon>
        <taxon>Pasteurellaceae</taxon>
        <taxon>Actinobacillus</taxon>
    </lineage>
</organism>
<evidence type="ECO:0000256" key="14">
    <source>
        <dbReference type="PIRNR" id="PIRNR003167"/>
    </source>
</evidence>
<dbReference type="Gene3D" id="1.20.120.960">
    <property type="entry name" value="Histidine kinase NarX, sensor domain"/>
    <property type="match status" value="1"/>
</dbReference>
<dbReference type="Pfam" id="PF00672">
    <property type="entry name" value="HAMP"/>
    <property type="match status" value="1"/>
</dbReference>
<dbReference type="CDD" id="cd22899">
    <property type="entry name" value="NarQ_sensor"/>
    <property type="match status" value="1"/>
</dbReference>
<evidence type="ECO:0000256" key="7">
    <source>
        <dbReference type="ARBA" id="ARBA00022692"/>
    </source>
</evidence>
<dbReference type="InterPro" id="IPR029095">
    <property type="entry name" value="NarX-like_N"/>
</dbReference>
<dbReference type="InterPro" id="IPR011712">
    <property type="entry name" value="Sig_transdc_His_kin_sub3_dim/P"/>
</dbReference>
<dbReference type="GO" id="GO:0046983">
    <property type="term" value="F:protein dimerization activity"/>
    <property type="evidence" value="ECO:0007669"/>
    <property type="project" value="UniProtKB-UniRule"/>
</dbReference>
<evidence type="ECO:0000256" key="11">
    <source>
        <dbReference type="ARBA" id="ARBA00022989"/>
    </source>
</evidence>